<keyword evidence="4" id="KW-1185">Reference proteome</keyword>
<name>A0A286IB27_9HYPH</name>
<organism evidence="3 4">
    <name type="scientific">Hoeflea halophila</name>
    <dbReference type="NCBI Taxonomy" id="714899"/>
    <lineage>
        <taxon>Bacteria</taxon>
        <taxon>Pseudomonadati</taxon>
        <taxon>Pseudomonadota</taxon>
        <taxon>Alphaproteobacteria</taxon>
        <taxon>Hyphomicrobiales</taxon>
        <taxon>Rhizobiaceae</taxon>
        <taxon>Hoeflea</taxon>
    </lineage>
</organism>
<keyword evidence="1" id="KW-0812">Transmembrane</keyword>
<evidence type="ECO:0000313" key="3">
    <source>
        <dbReference type="EMBL" id="SOE17272.1"/>
    </source>
</evidence>
<reference evidence="4" key="1">
    <citation type="submission" date="2017-08" db="EMBL/GenBank/DDBJ databases">
        <authorList>
            <person name="Varghese N."/>
            <person name="Submissions S."/>
        </authorList>
    </citation>
    <scope>NUCLEOTIDE SEQUENCE [LARGE SCALE GENOMIC DNA]</scope>
    <source>
        <strain evidence="4">KCTC 23107</strain>
    </source>
</reference>
<feature type="transmembrane region" description="Helical" evidence="1">
    <location>
        <begin position="7"/>
        <end position="26"/>
    </location>
</feature>
<accession>A0A286IB27</accession>
<feature type="domain" description="DM13" evidence="2">
    <location>
        <begin position="51"/>
        <end position="158"/>
    </location>
</feature>
<sequence length="162" mass="17604">MTQSYKIVIPVFFIGFLAGAGFWYLFSPALFDRVVSEELPAGFDLSELRSGEFRDVDGAHRGSGKAQVLVSPAGAALLRFTDFEVTNGPDLEVWLVKDPDPQKSADVSASQWLSLGPLRGNKGDQTYVIPEGTNPSEWGSAVIWCEQFGVLFSVATLSEAKI</sequence>
<dbReference type="Proteomes" id="UP000219465">
    <property type="component" value="Unassembled WGS sequence"/>
</dbReference>
<evidence type="ECO:0000256" key="1">
    <source>
        <dbReference type="SAM" id="Phobius"/>
    </source>
</evidence>
<gene>
    <name evidence="3" type="ORF">SAMN05877838_2170</name>
</gene>
<proteinExistence type="predicted"/>
<keyword evidence="1" id="KW-1133">Transmembrane helix</keyword>
<dbReference type="Pfam" id="PF10517">
    <property type="entry name" value="DM13"/>
    <property type="match status" value="1"/>
</dbReference>
<dbReference type="RefSeq" id="WP_097107791.1">
    <property type="nucleotide sequence ID" value="NZ_OCPC01000003.1"/>
</dbReference>
<evidence type="ECO:0000313" key="4">
    <source>
        <dbReference type="Proteomes" id="UP000219465"/>
    </source>
</evidence>
<keyword evidence="1" id="KW-0472">Membrane</keyword>
<dbReference type="AlphaFoldDB" id="A0A286IB27"/>
<evidence type="ECO:0000259" key="2">
    <source>
        <dbReference type="PROSITE" id="PS51549"/>
    </source>
</evidence>
<dbReference type="EMBL" id="OCPC01000003">
    <property type="protein sequence ID" value="SOE17272.1"/>
    <property type="molecule type" value="Genomic_DNA"/>
</dbReference>
<dbReference type="OrthoDB" id="6106486at2"/>
<dbReference type="InterPro" id="IPR019545">
    <property type="entry name" value="DM13_domain"/>
</dbReference>
<dbReference type="PROSITE" id="PS51549">
    <property type="entry name" value="DM13"/>
    <property type="match status" value="1"/>
</dbReference>
<protein>
    <submittedName>
        <fullName evidence="3">Electron transfer DM13</fullName>
    </submittedName>
</protein>